<dbReference type="WBParaSite" id="nRc.2.0.1.t14994-RA">
    <property type="protein sequence ID" value="nRc.2.0.1.t14994-RA"/>
    <property type="gene ID" value="nRc.2.0.1.g14994"/>
</dbReference>
<protein>
    <submittedName>
        <fullName evidence="3">Uncharacterized protein</fullName>
    </submittedName>
</protein>
<dbReference type="AlphaFoldDB" id="A0A915IMA4"/>
<keyword evidence="2" id="KW-1185">Reference proteome</keyword>
<name>A0A915IMA4_ROMCU</name>
<evidence type="ECO:0000313" key="2">
    <source>
        <dbReference type="Proteomes" id="UP000887565"/>
    </source>
</evidence>
<dbReference type="Proteomes" id="UP000887565">
    <property type="component" value="Unplaced"/>
</dbReference>
<organism evidence="2 3">
    <name type="scientific">Romanomermis culicivorax</name>
    <name type="common">Nematode worm</name>
    <dbReference type="NCBI Taxonomy" id="13658"/>
    <lineage>
        <taxon>Eukaryota</taxon>
        <taxon>Metazoa</taxon>
        <taxon>Ecdysozoa</taxon>
        <taxon>Nematoda</taxon>
        <taxon>Enoplea</taxon>
        <taxon>Dorylaimia</taxon>
        <taxon>Mermithida</taxon>
        <taxon>Mermithoidea</taxon>
        <taxon>Mermithidae</taxon>
        <taxon>Romanomermis</taxon>
    </lineage>
</organism>
<evidence type="ECO:0000256" key="1">
    <source>
        <dbReference type="SAM" id="MobiDB-lite"/>
    </source>
</evidence>
<feature type="region of interest" description="Disordered" evidence="1">
    <location>
        <begin position="1"/>
        <end position="29"/>
    </location>
</feature>
<reference evidence="3" key="1">
    <citation type="submission" date="2022-11" db="UniProtKB">
        <authorList>
            <consortium name="WormBaseParasite"/>
        </authorList>
    </citation>
    <scope>IDENTIFICATION</scope>
</reference>
<evidence type="ECO:0000313" key="3">
    <source>
        <dbReference type="WBParaSite" id="nRc.2.0.1.t14994-RA"/>
    </source>
</evidence>
<accession>A0A915IMA4</accession>
<proteinExistence type="predicted"/>
<sequence length="153" mass="16963">MSLNLPIHPSTTLTGESLMKTPTQAPTQSSADIKFDTETAMAVKSLIKQTTEESFTVKTEVPTETDVIQIHSEDDDVLTTDTTAPMMTAKTTSSLTPLSKNLSYSQDDIDWDKGEEYREKAALVKTTSMRDLSRIECEDDDDSKMVPLRIIPT</sequence>